<evidence type="ECO:0000313" key="3">
    <source>
        <dbReference type="EMBL" id="SKC85191.1"/>
    </source>
</evidence>
<dbReference type="AlphaFoldDB" id="A0A1T5MAB7"/>
<reference evidence="3 4" key="1">
    <citation type="submission" date="2017-02" db="EMBL/GenBank/DDBJ databases">
        <authorList>
            <person name="Peterson S.W."/>
        </authorList>
    </citation>
    <scope>NUCLEOTIDE SEQUENCE [LARGE SCALE GENOMIC DNA]</scope>
    <source>
        <strain evidence="3 4">DSM 25262</strain>
    </source>
</reference>
<dbReference type="Gene3D" id="2.180.10.10">
    <property type="entry name" value="RHS repeat-associated core"/>
    <property type="match status" value="1"/>
</dbReference>
<dbReference type="EMBL" id="FUZU01000004">
    <property type="protein sequence ID" value="SKC85191.1"/>
    <property type="molecule type" value="Genomic_DNA"/>
</dbReference>
<keyword evidence="1" id="KW-0812">Transmembrane</keyword>
<gene>
    <name evidence="3" type="ORF">SAMN05660236_4857</name>
</gene>
<feature type="transmembrane region" description="Helical" evidence="1">
    <location>
        <begin position="12"/>
        <end position="30"/>
    </location>
</feature>
<evidence type="ECO:0000256" key="1">
    <source>
        <dbReference type="SAM" id="Phobius"/>
    </source>
</evidence>
<keyword evidence="1" id="KW-0472">Membrane</keyword>
<organism evidence="3 4">
    <name type="scientific">Ohtaekwangia koreensis</name>
    <dbReference type="NCBI Taxonomy" id="688867"/>
    <lineage>
        <taxon>Bacteria</taxon>
        <taxon>Pseudomonadati</taxon>
        <taxon>Bacteroidota</taxon>
        <taxon>Cytophagia</taxon>
        <taxon>Cytophagales</taxon>
        <taxon>Fulvivirgaceae</taxon>
        <taxon>Ohtaekwangia</taxon>
    </lineage>
</organism>
<keyword evidence="1" id="KW-1133">Transmembrane helix</keyword>
<sequence length="1079" mass="119913">MKVNPADILNKICRLLVVIVMCMICIPALAQPSNNCVINGPSTACTDQQVYFNVACDSYDGTFYWFVDGVQAAVGTTVLDYSFPTAKTYQVTYQILLGDDGHGGLVWGDAGSSSIVITSAPTAPVIQSSALSICASGSVTLTVTNASSGNYTWSSIPAGYSATGTSATFNNVTSSTQFVVQRAASGCAVQSSINVSVLSTIVLPVAESATPYHKKVIKGNTQASDHYWQVSASGTSMDRNLMGTRTVTEAGTFWVRRYNSQGSCWTTATGPLAITVSYIPPVAEVRSAKQIGYSDLYFVNNDRDHILQFADYYFVTSGASNASVVKSFIEEGQVVNQRIYSPGIYYIRGKDRVTGTWGEAVSVDVQFADDAGINSIYTKSFDGMSNIPFAESKRFFDNNGNPLQTQTLVHNLDGNRVFSSGEFRDKYDRVVGSTLAAPILSNAFSYSPELVIRENAEGSYTIPSDRIGTVGWYYSAANSLENHVPISNFPYTQVEYYNDGTGEVKSSSGLGEALRRGSGREILSGTFPIYGELNDYLSKRSTAITGIVHDGALKNEGLQTVARDQNGKYTITIADKEGNNVMSARAGVNEPGGYALAISNSVVSSADPLSSNYRRMTYFYILHDQPVSITGSIDFVIENIVTNERKDIGQTFAGSNGVWPAGFYRVLLNNNNSEVTLSYTNYFTDVSYQFYNDAGRLISSVSPNGFVSWKSGTAYSTIDKTTYKYNHRGWLLELREPDAGRTRYVYRKDGNIRFSQNAEQRKSNRFSYTHYDPFGRPVESGEYTGTEVKFIPMDSSVFVSSEMNNVLEETSADENWTQDSRKDWVETFYDFKDTEVFNTLNLPSEFDQTFVRSAVSTSKNVNIQTWYGYDEFGRVVWIAQKPKTLPRLFIVRYTHDFLGNILTVANVTYDLHGNRLQQFYHHYEYDAEKRLSKAYTSLEENASRRLRATYEYYLHGPLKRIELGENLQGIDFVYNIHGWLTQINHPDPAQDPGADGNDVFGMTLDYYQSEMNNLYSVVSGVPDVRKRHGLPEIVQVSVSNRQPFMRFGPQLNFSEQSNIGDKKNGAETPKYMQVLERFK</sequence>
<protein>
    <recommendedName>
        <fullName evidence="2">Ig-like domain-containing protein</fullName>
    </recommendedName>
</protein>
<evidence type="ECO:0000313" key="4">
    <source>
        <dbReference type="Proteomes" id="UP000190961"/>
    </source>
</evidence>
<keyword evidence="4" id="KW-1185">Reference proteome</keyword>
<name>A0A1T5MAB7_9BACT</name>
<dbReference type="STRING" id="688867.SAMN05660236_4857"/>
<proteinExistence type="predicted"/>
<feature type="domain" description="Ig-like" evidence="2">
    <location>
        <begin position="121"/>
        <end position="197"/>
    </location>
</feature>
<dbReference type="Proteomes" id="UP000190961">
    <property type="component" value="Unassembled WGS sequence"/>
</dbReference>
<accession>A0A1T5MAB7</accession>
<dbReference type="Pfam" id="PF19081">
    <property type="entry name" value="Ig_7"/>
    <property type="match status" value="1"/>
</dbReference>
<evidence type="ECO:0000259" key="2">
    <source>
        <dbReference type="Pfam" id="PF19081"/>
    </source>
</evidence>
<dbReference type="InterPro" id="IPR044023">
    <property type="entry name" value="Ig_7"/>
</dbReference>